<name>A0A0S4JFR8_BODSA</name>
<sequence length="1004" mass="106347">MSLLGSVLVVLFLFAAATAQLQLNAPLIPEYTFLNGVDNASTVAATVAGNFVFTADVLRIWGLDMRRAANDQVPFQYALSNVTMMWSWCENSTSVDSCHLYAIAGPVVAMFSMDGSSVWLTSIVNSTFGLVPGMSYDIDENTTLHSQAFPRMIVASTNLTLFPFFVLGAKSTIGRNNSNVVAFNALDLSVVWGTELPGQSNFIIPSSTDYVWAMTRDASSPLQLTTVVALFVENGSYPFPPIVTASASRNTYHGLSLKVEDNGQFMMLSGNGYLTYGFTNGTIVALSEELPTECGATLIAPALVGATWYVFCGTTVEMWDSITARKLAPYTLPVGTADISCVALSSDVNHSNASTFVFASATKDNIYAGNAQNGFRSVFTIPDASSSSSSCVGATMLPSPGSLLGGNSSEIVLLTFSGNAMVLALNFRSGVAAALAAGQFAPNGPVVFDSSGAFMFLSSSKLPDYLLTPNVLLYGFNLTAAVPVGSPLTPSFASWIPGGQPNVTTAFPFVQNDTTTGELYYIGPTEIFSVAYDGTNRLLGSYNPLSSDYALIVGEFVVIVDQGADQVVSFNTITTKSDVFFCRLPYVANALPMPVVRRTVNGTRRSRVVVFSSSQTIAACLIDLTSRSNVTLASFGANFWRNEFSLVSGAAMMDDDVLLINAGHRHVSAYNLSGDILPRVSMFSISFSDNVSAVISTPLVKFGGLAYFAGVPAPGETNSVYSVSPTGILYFVGATNLAGNFTDSPSTLLIASGGVFGGPVMYLFSLEKVTAIDTDWTVRFQYATNFNEAMLVSPFAVFENTGAVCANSMLGSGNLLVFNGLDGSLAWSYPIQAMPVTASILTDDENLYTLGYNDGVTAFDLIDGNIVSHASMWSGSCPLAAGINTTIDTTTTQQQKRTSILIASQGVVYAAPVPSEAHSGNRTSQAKRHFAGKPFPNGTFPGTVIFPLSPANNDGSKAWIAGVVVGCAAVLVGAAVFIHLRRRRRDYDDVPTAPLNVNESVNAV</sequence>
<evidence type="ECO:0000256" key="2">
    <source>
        <dbReference type="SAM" id="SignalP"/>
    </source>
</evidence>
<reference evidence="4" key="1">
    <citation type="submission" date="2015-09" db="EMBL/GenBank/DDBJ databases">
        <authorList>
            <consortium name="Pathogen Informatics"/>
        </authorList>
    </citation>
    <scope>NUCLEOTIDE SEQUENCE [LARGE SCALE GENOMIC DNA]</scope>
    <source>
        <strain evidence="4">Lake Konstanz</strain>
    </source>
</reference>
<dbReference type="SUPFAM" id="SSF50998">
    <property type="entry name" value="Quinoprotein alcohol dehydrogenase-like"/>
    <property type="match status" value="1"/>
</dbReference>
<keyword evidence="2" id="KW-0732">Signal</keyword>
<gene>
    <name evidence="3" type="ORF">BSAL_01480</name>
</gene>
<keyword evidence="1" id="KW-0812">Transmembrane</keyword>
<proteinExistence type="predicted"/>
<dbReference type="InterPro" id="IPR011047">
    <property type="entry name" value="Quinoprotein_ADH-like_sf"/>
</dbReference>
<feature type="signal peptide" evidence="2">
    <location>
        <begin position="1"/>
        <end position="19"/>
    </location>
</feature>
<dbReference type="VEuPathDB" id="TriTrypDB:BSAL_01480"/>
<evidence type="ECO:0000256" key="1">
    <source>
        <dbReference type="SAM" id="Phobius"/>
    </source>
</evidence>
<protein>
    <submittedName>
        <fullName evidence="3">Membrane-associated protein, putative</fullName>
    </submittedName>
</protein>
<accession>A0A0S4JFR8</accession>
<dbReference type="AlphaFoldDB" id="A0A0S4JFR8"/>
<dbReference type="Proteomes" id="UP000051952">
    <property type="component" value="Unassembled WGS sequence"/>
</dbReference>
<keyword evidence="4" id="KW-1185">Reference proteome</keyword>
<keyword evidence="1" id="KW-1133">Transmembrane helix</keyword>
<feature type="transmembrane region" description="Helical" evidence="1">
    <location>
        <begin position="958"/>
        <end position="978"/>
    </location>
</feature>
<organism evidence="3 4">
    <name type="scientific">Bodo saltans</name>
    <name type="common">Flagellated protozoan</name>
    <dbReference type="NCBI Taxonomy" id="75058"/>
    <lineage>
        <taxon>Eukaryota</taxon>
        <taxon>Discoba</taxon>
        <taxon>Euglenozoa</taxon>
        <taxon>Kinetoplastea</taxon>
        <taxon>Metakinetoplastina</taxon>
        <taxon>Eubodonida</taxon>
        <taxon>Bodonidae</taxon>
        <taxon>Bodo</taxon>
    </lineage>
</organism>
<dbReference type="Gene3D" id="2.130.10.10">
    <property type="entry name" value="YVTN repeat-like/Quinoprotein amine dehydrogenase"/>
    <property type="match status" value="1"/>
</dbReference>
<dbReference type="InterPro" id="IPR015943">
    <property type="entry name" value="WD40/YVTN_repeat-like_dom_sf"/>
</dbReference>
<evidence type="ECO:0000313" key="4">
    <source>
        <dbReference type="Proteomes" id="UP000051952"/>
    </source>
</evidence>
<evidence type="ECO:0000313" key="3">
    <source>
        <dbReference type="EMBL" id="CUG88019.1"/>
    </source>
</evidence>
<dbReference type="EMBL" id="CYKH01001609">
    <property type="protein sequence ID" value="CUG88019.1"/>
    <property type="molecule type" value="Genomic_DNA"/>
</dbReference>
<keyword evidence="1" id="KW-0472">Membrane</keyword>
<feature type="chain" id="PRO_5006622435" evidence="2">
    <location>
        <begin position="20"/>
        <end position="1004"/>
    </location>
</feature>